<proteinExistence type="predicted"/>
<dbReference type="OrthoDB" id="9813383at2"/>
<dbReference type="AlphaFoldDB" id="A0A923KWE9"/>
<dbReference type="Pfam" id="PF00117">
    <property type="entry name" value="GATase"/>
    <property type="match status" value="1"/>
</dbReference>
<keyword evidence="2" id="KW-0315">Glutamine amidotransferase</keyword>
<dbReference type="PANTHER" id="PTHR42695:SF5">
    <property type="entry name" value="GLUTAMINE AMIDOTRANSFERASE YLR126C-RELATED"/>
    <property type="match status" value="1"/>
</dbReference>
<keyword evidence="3" id="KW-1185">Reference proteome</keyword>
<dbReference type="SUPFAM" id="SSF52317">
    <property type="entry name" value="Class I glutamine amidotransferase-like"/>
    <property type="match status" value="1"/>
</dbReference>
<organism evidence="2 3">
    <name type="scientific">Acetobacterium paludosum</name>
    <dbReference type="NCBI Taxonomy" id="52693"/>
    <lineage>
        <taxon>Bacteria</taxon>
        <taxon>Bacillati</taxon>
        <taxon>Bacillota</taxon>
        <taxon>Clostridia</taxon>
        <taxon>Eubacteriales</taxon>
        <taxon>Eubacteriaceae</taxon>
        <taxon>Acetobacterium</taxon>
    </lineage>
</organism>
<name>A0A923KWE9_9FIRM</name>
<protein>
    <submittedName>
        <fullName evidence="2">Glutamine amidotransferase</fullName>
    </submittedName>
</protein>
<evidence type="ECO:0000313" key="3">
    <source>
        <dbReference type="Proteomes" id="UP000616595"/>
    </source>
</evidence>
<dbReference type="PANTHER" id="PTHR42695">
    <property type="entry name" value="GLUTAMINE AMIDOTRANSFERASE YLR126C-RELATED"/>
    <property type="match status" value="1"/>
</dbReference>
<gene>
    <name evidence="2" type="ORF">GH810_08665</name>
</gene>
<dbReference type="CDD" id="cd01741">
    <property type="entry name" value="GATase1_1"/>
    <property type="match status" value="1"/>
</dbReference>
<dbReference type="InterPro" id="IPR029062">
    <property type="entry name" value="Class_I_gatase-like"/>
</dbReference>
<evidence type="ECO:0000313" key="2">
    <source>
        <dbReference type="EMBL" id="MBC3888380.1"/>
    </source>
</evidence>
<dbReference type="RefSeq" id="WP_148567845.1">
    <property type="nucleotide sequence ID" value="NZ_RXYA01000013.1"/>
</dbReference>
<dbReference type="EMBL" id="WJBD01000009">
    <property type="protein sequence ID" value="MBC3888380.1"/>
    <property type="molecule type" value="Genomic_DNA"/>
</dbReference>
<comment type="caution">
    <text evidence="2">The sequence shown here is derived from an EMBL/GenBank/DDBJ whole genome shotgun (WGS) entry which is preliminary data.</text>
</comment>
<dbReference type="NCBIfam" id="NF006562">
    <property type="entry name" value="PRK09065.1"/>
    <property type="match status" value="1"/>
</dbReference>
<reference evidence="2" key="1">
    <citation type="submission" date="2019-10" db="EMBL/GenBank/DDBJ databases">
        <authorList>
            <person name="Ross D.E."/>
            <person name="Gulliver D."/>
        </authorList>
    </citation>
    <scope>NUCLEOTIDE SEQUENCE</scope>
    <source>
        <strain evidence="2">DER-2019</strain>
    </source>
</reference>
<sequence>MGKLLIIKTGVSDKLIIKKCGDCDIRIARCAGIPDKDVKVVSVYENIKPVIMMDDVSSIIITGSPFMVTDCDPWSVATSQWIKTIAQKRIPILGICYGHQLLAQTFGGSVGYHKLGEEKGEIEIELTAEGKKDPLLGVLPAKFLAYASHLQTVIQLPKNAIVLAKNNFEPYHAVLYGEKIWGVQFHPECTDNFLCEATCQNSYGGTLIRRFIELAG</sequence>
<dbReference type="Gene3D" id="3.40.50.880">
    <property type="match status" value="1"/>
</dbReference>
<dbReference type="InterPro" id="IPR017926">
    <property type="entry name" value="GATASE"/>
</dbReference>
<dbReference type="Proteomes" id="UP000616595">
    <property type="component" value="Unassembled WGS sequence"/>
</dbReference>
<reference evidence="2" key="2">
    <citation type="submission" date="2020-10" db="EMBL/GenBank/DDBJ databases">
        <title>Comparative genomics of the Acetobacterium genus.</title>
        <authorList>
            <person name="Marshall C."/>
            <person name="May H."/>
            <person name="Norman S."/>
        </authorList>
    </citation>
    <scope>NUCLEOTIDE SEQUENCE</scope>
    <source>
        <strain evidence="2">DER-2019</strain>
    </source>
</reference>
<dbReference type="PROSITE" id="PS51273">
    <property type="entry name" value="GATASE_TYPE_1"/>
    <property type="match status" value="1"/>
</dbReference>
<feature type="domain" description="Glutamine amidotransferase" evidence="1">
    <location>
        <begin position="36"/>
        <end position="190"/>
    </location>
</feature>
<accession>A0A923KWE9</accession>
<dbReference type="GO" id="GO:0005829">
    <property type="term" value="C:cytosol"/>
    <property type="evidence" value="ECO:0007669"/>
    <property type="project" value="TreeGrafter"/>
</dbReference>
<evidence type="ECO:0000259" key="1">
    <source>
        <dbReference type="Pfam" id="PF00117"/>
    </source>
</evidence>
<dbReference type="InterPro" id="IPR044992">
    <property type="entry name" value="ChyE-like"/>
</dbReference>